<name>A0A371BFB0_9SPHN</name>
<proteinExistence type="predicted"/>
<evidence type="ECO:0000259" key="1">
    <source>
        <dbReference type="Pfam" id="PF00188"/>
    </source>
</evidence>
<dbReference type="EMBL" id="QRGP01000001">
    <property type="protein sequence ID" value="RDV06197.1"/>
    <property type="molecule type" value="Genomic_DNA"/>
</dbReference>
<feature type="domain" description="SCP" evidence="1">
    <location>
        <begin position="90"/>
        <end position="198"/>
    </location>
</feature>
<dbReference type="InterPro" id="IPR035940">
    <property type="entry name" value="CAP_sf"/>
</dbReference>
<dbReference type="CDD" id="cd05379">
    <property type="entry name" value="CAP_bacterial"/>
    <property type="match status" value="1"/>
</dbReference>
<reference evidence="3" key="1">
    <citation type="submission" date="2018-08" db="EMBL/GenBank/DDBJ databases">
        <authorList>
            <person name="Kim S.-J."/>
            <person name="Jung G.-Y."/>
        </authorList>
    </citation>
    <scope>NUCLEOTIDE SEQUENCE [LARGE SCALE GENOMIC DNA]</scope>
    <source>
        <strain evidence="3">GY_G</strain>
    </source>
</reference>
<dbReference type="RefSeq" id="WP_115547757.1">
    <property type="nucleotide sequence ID" value="NZ_QRGP01000001.1"/>
</dbReference>
<dbReference type="Proteomes" id="UP000263833">
    <property type="component" value="Unassembled WGS sequence"/>
</dbReference>
<dbReference type="PANTHER" id="PTHR31157:SF1">
    <property type="entry name" value="SCP DOMAIN-CONTAINING PROTEIN"/>
    <property type="match status" value="1"/>
</dbReference>
<dbReference type="InterPro" id="IPR014044">
    <property type="entry name" value="CAP_dom"/>
</dbReference>
<sequence length="219" mass="23745">MSGKMNAGLKWPWLVIATIGLTAMPSSARNGDEADVLAEINFLRSNPTAYARELDDLGQRFEGNVLLGEGDWPDFTTYEGPRAVAEASRELRKRRSITTLGHSELLARAAADHVKAQGASGETGHYSNGKGPGQRVKAHGGDIYVGEAIVYNYSSPQNAVQQLVVDDGVPDRGHRKQLLSGEYRYAGVACGRHARWLNMCVIVLARTADGYPIIPPRGE</sequence>
<dbReference type="Pfam" id="PF00188">
    <property type="entry name" value="CAP"/>
    <property type="match status" value="1"/>
</dbReference>
<accession>A0A371BFB0</accession>
<dbReference type="SUPFAM" id="SSF55797">
    <property type="entry name" value="PR-1-like"/>
    <property type="match status" value="1"/>
</dbReference>
<evidence type="ECO:0000313" key="2">
    <source>
        <dbReference type="EMBL" id="RDV06197.1"/>
    </source>
</evidence>
<dbReference type="Gene3D" id="3.40.33.10">
    <property type="entry name" value="CAP"/>
    <property type="match status" value="1"/>
</dbReference>
<organism evidence="2 3">
    <name type="scientific">Sphingorhabdus pulchriflava</name>
    <dbReference type="NCBI Taxonomy" id="2292257"/>
    <lineage>
        <taxon>Bacteria</taxon>
        <taxon>Pseudomonadati</taxon>
        <taxon>Pseudomonadota</taxon>
        <taxon>Alphaproteobacteria</taxon>
        <taxon>Sphingomonadales</taxon>
        <taxon>Sphingomonadaceae</taxon>
        <taxon>Sphingorhabdus</taxon>
    </lineage>
</organism>
<comment type="caution">
    <text evidence="2">The sequence shown here is derived from an EMBL/GenBank/DDBJ whole genome shotgun (WGS) entry which is preliminary data.</text>
</comment>
<protein>
    <submittedName>
        <fullName evidence="2">CAP domain-containing protein</fullName>
    </submittedName>
</protein>
<dbReference type="AlphaFoldDB" id="A0A371BFB0"/>
<evidence type="ECO:0000313" key="3">
    <source>
        <dbReference type="Proteomes" id="UP000263833"/>
    </source>
</evidence>
<gene>
    <name evidence="2" type="ORF">DXH95_01815</name>
</gene>
<dbReference type="PANTHER" id="PTHR31157">
    <property type="entry name" value="SCP DOMAIN-CONTAINING PROTEIN"/>
    <property type="match status" value="1"/>
</dbReference>
<dbReference type="OrthoDB" id="7550377at2"/>
<keyword evidence="3" id="KW-1185">Reference proteome</keyword>